<organism evidence="7 8">
    <name type="scientific">Psittacicella gerlachiana</name>
    <dbReference type="NCBI Taxonomy" id="2028574"/>
    <lineage>
        <taxon>Bacteria</taxon>
        <taxon>Pseudomonadati</taxon>
        <taxon>Pseudomonadota</taxon>
        <taxon>Gammaproteobacteria</taxon>
        <taxon>Pasteurellales</taxon>
        <taxon>Psittacicellaceae</taxon>
        <taxon>Psittacicella</taxon>
    </lineage>
</organism>
<dbReference type="Pfam" id="PF01386">
    <property type="entry name" value="Ribosomal_L25p"/>
    <property type="match status" value="1"/>
</dbReference>
<dbReference type="AlphaFoldDB" id="A0A3A1YI73"/>
<dbReference type="GO" id="GO:0006412">
    <property type="term" value="P:translation"/>
    <property type="evidence" value="ECO:0007669"/>
    <property type="project" value="UniProtKB-UniRule"/>
</dbReference>
<dbReference type="FunFam" id="2.40.240.10:FF:000002">
    <property type="entry name" value="50S ribosomal protein L25"/>
    <property type="match status" value="1"/>
</dbReference>
<dbReference type="InterPro" id="IPR020930">
    <property type="entry name" value="Ribosomal_uL5_bac-type"/>
</dbReference>
<gene>
    <name evidence="5" type="primary">rplY</name>
    <name evidence="7" type="ORF">CKF59_02465</name>
</gene>
<comment type="caution">
    <text evidence="7">The sequence shown here is derived from an EMBL/GenBank/DDBJ whole genome shotgun (WGS) entry which is preliminary data.</text>
</comment>
<dbReference type="InterPro" id="IPR029751">
    <property type="entry name" value="Ribosomal_L25_dom"/>
</dbReference>
<dbReference type="InterPro" id="IPR020056">
    <property type="entry name" value="Rbsml_bL25/Gln-tRNA_synth_N"/>
</dbReference>
<reference evidence="7 8" key="1">
    <citation type="submission" date="2017-08" db="EMBL/GenBank/DDBJ databases">
        <title>Reclassification of Bisgaard taxon 37 and 44.</title>
        <authorList>
            <person name="Christensen H."/>
        </authorList>
    </citation>
    <scope>NUCLEOTIDE SEQUENCE [LARGE SCALE GENOMIC DNA]</scope>
    <source>
        <strain evidence="7 8">EEAB3T1</strain>
    </source>
</reference>
<feature type="domain" description="Large ribosomal subunit protein bL25 L25" evidence="6">
    <location>
        <begin position="7"/>
        <end position="92"/>
    </location>
</feature>
<dbReference type="GO" id="GO:0003735">
    <property type="term" value="F:structural constituent of ribosome"/>
    <property type="evidence" value="ECO:0007669"/>
    <property type="project" value="InterPro"/>
</dbReference>
<keyword evidence="8" id="KW-1185">Reference proteome</keyword>
<keyword evidence="3 5" id="KW-0689">Ribosomal protein</keyword>
<protein>
    <recommendedName>
        <fullName evidence="5">Large ribosomal subunit protein bL25</fullName>
    </recommendedName>
</protein>
<dbReference type="PANTHER" id="PTHR33284:SF1">
    <property type="entry name" value="RIBOSOMAL PROTEIN L25_GLN-TRNA SYNTHETASE, ANTI-CODON-BINDING DOMAIN-CONTAINING PROTEIN"/>
    <property type="match status" value="1"/>
</dbReference>
<comment type="subunit">
    <text evidence="5">Part of the 50S ribosomal subunit; part of the 5S rRNA/L5/L18/L25 subcomplex. Contacts the 5S rRNA. Binds to the 5S rRNA independently of L5 and L18.</text>
</comment>
<dbReference type="CDD" id="cd00495">
    <property type="entry name" value="Ribosomal_L25_TL5_CTC"/>
    <property type="match status" value="1"/>
</dbReference>
<comment type="similarity">
    <text evidence="5">Belongs to the bacterial ribosomal protein bL25 family.</text>
</comment>
<dbReference type="InterPro" id="IPR020055">
    <property type="entry name" value="Ribosomal_bL25_short"/>
</dbReference>
<evidence type="ECO:0000256" key="1">
    <source>
        <dbReference type="ARBA" id="ARBA00022730"/>
    </source>
</evidence>
<keyword evidence="4 5" id="KW-0687">Ribonucleoprotein</keyword>
<dbReference type="OrthoDB" id="9806411at2"/>
<evidence type="ECO:0000259" key="6">
    <source>
        <dbReference type="Pfam" id="PF01386"/>
    </source>
</evidence>
<evidence type="ECO:0000256" key="2">
    <source>
        <dbReference type="ARBA" id="ARBA00022884"/>
    </source>
</evidence>
<keyword evidence="1 5" id="KW-0699">rRNA-binding</keyword>
<keyword evidence="2 5" id="KW-0694">RNA-binding</keyword>
<evidence type="ECO:0000256" key="3">
    <source>
        <dbReference type="ARBA" id="ARBA00022980"/>
    </source>
</evidence>
<comment type="function">
    <text evidence="5">This is one of the proteins that binds to the 5S RNA in the ribosome where it forms part of the central protuberance.</text>
</comment>
<dbReference type="GO" id="GO:0022625">
    <property type="term" value="C:cytosolic large ribosomal subunit"/>
    <property type="evidence" value="ECO:0007669"/>
    <property type="project" value="TreeGrafter"/>
</dbReference>
<dbReference type="Proteomes" id="UP000265964">
    <property type="component" value="Unassembled WGS sequence"/>
</dbReference>
<proteinExistence type="inferred from homology"/>
<dbReference type="SUPFAM" id="SSF50715">
    <property type="entry name" value="Ribosomal protein L25-like"/>
    <property type="match status" value="1"/>
</dbReference>
<dbReference type="EMBL" id="NRJF01000059">
    <property type="protein sequence ID" value="RIY36740.1"/>
    <property type="molecule type" value="Genomic_DNA"/>
</dbReference>
<evidence type="ECO:0000256" key="4">
    <source>
        <dbReference type="ARBA" id="ARBA00023274"/>
    </source>
</evidence>
<evidence type="ECO:0000313" key="8">
    <source>
        <dbReference type="Proteomes" id="UP000265964"/>
    </source>
</evidence>
<dbReference type="InterPro" id="IPR011035">
    <property type="entry name" value="Ribosomal_bL25/Gln-tRNA_synth"/>
</dbReference>
<dbReference type="HAMAP" id="MF_01336">
    <property type="entry name" value="Ribosomal_bL25"/>
    <property type="match status" value="1"/>
</dbReference>
<name>A0A3A1YI73_9GAMM</name>
<dbReference type="GO" id="GO:0008097">
    <property type="term" value="F:5S rRNA binding"/>
    <property type="evidence" value="ECO:0007669"/>
    <property type="project" value="InterPro"/>
</dbReference>
<dbReference type="PANTHER" id="PTHR33284">
    <property type="entry name" value="RIBOSOMAL PROTEIN L25/GLN-TRNA SYNTHETASE, ANTI-CODON-BINDING DOMAIN-CONTAINING PROTEIN"/>
    <property type="match status" value="1"/>
</dbReference>
<sequence length="95" mass="10681">MSFTFEATAKQTNGKGVSRRLRHEGKIPAIIYGGNAEPVAIVLDHDKVNNAQVKPEFYAEVLTIVVDGKEEKVKVQAIQRHAFKPKLLHLDFKRV</sequence>
<dbReference type="Gene3D" id="2.40.240.10">
    <property type="entry name" value="Ribosomal Protein L25, Chain P"/>
    <property type="match status" value="1"/>
</dbReference>
<dbReference type="RefSeq" id="WP_119534402.1">
    <property type="nucleotide sequence ID" value="NZ_NRJF01000059.1"/>
</dbReference>
<evidence type="ECO:0000313" key="7">
    <source>
        <dbReference type="EMBL" id="RIY36740.1"/>
    </source>
</evidence>
<dbReference type="NCBIfam" id="NF004612">
    <property type="entry name" value="PRK05943.1"/>
    <property type="match status" value="1"/>
</dbReference>
<accession>A0A3A1YI73</accession>
<evidence type="ECO:0000256" key="5">
    <source>
        <dbReference type="HAMAP-Rule" id="MF_01336"/>
    </source>
</evidence>